<evidence type="ECO:0008006" key="8">
    <source>
        <dbReference type="Google" id="ProtNLM"/>
    </source>
</evidence>
<dbReference type="Gene3D" id="1.20.1740.10">
    <property type="entry name" value="Amino acid/polyamine transporter I"/>
    <property type="match status" value="1"/>
</dbReference>
<evidence type="ECO:0000256" key="3">
    <source>
        <dbReference type="ARBA" id="ARBA00022989"/>
    </source>
</evidence>
<dbReference type="PANTHER" id="PTHR11785">
    <property type="entry name" value="AMINO ACID TRANSPORTER"/>
    <property type="match status" value="1"/>
</dbReference>
<feature type="transmembrane region" description="Helical" evidence="5">
    <location>
        <begin position="96"/>
        <end position="116"/>
    </location>
</feature>
<dbReference type="Proteomes" id="UP000245383">
    <property type="component" value="Unassembled WGS sequence"/>
</dbReference>
<evidence type="ECO:0000256" key="4">
    <source>
        <dbReference type="ARBA" id="ARBA00023136"/>
    </source>
</evidence>
<sequence>MPKDLTTAANVPERKIGLASAAAISISLMIGSGIFSTPSSVVFLVGSPIMALIMYIIGGVFSLGGAFAFIELGIMFPKNGGTLRYLAHSFGKPRALLSYLFAWSMMMCIRPGAIAANGPVFAKYWIYGIYDGTSYQTEHPNLYKNKDWTYRIIALFGITFATLICMLSVKWSLRLINVLTVLKMTVLTIISVSGILVLAGAIKIPKNDNWSSGFKNTKSNLGGYASALNKVFFAYDGWSNLTYNIGELINPSRNLPIASTIGISSVTVLYVFAIVAFYSVVPYDVALASNETIAAEFTNRVFGSIVGRRILPILIGLSVFGAVLSQIFAIGRIVSSAAEVGFIPKGKKLASYNKRFKTPLYALAFNWVITMIYLLAPPPGDVFDLLVDFVQYPTWFFYGLSALGCVYMRFKYPNYPLRKYKSFMPLTYVFILVCVYLSVFPFIPFTKQSGAYPYYLSPTLGVVTIAAGIVPYYFRMYWYANKTGNDYTAWIKEEEDELIAENSLSNALDYGQSTGDSIITSSLK</sequence>
<accession>A0A2T9YVQ3</accession>
<keyword evidence="3 5" id="KW-1133">Transmembrane helix</keyword>
<dbReference type="OrthoDB" id="5982228at2759"/>
<proteinExistence type="predicted"/>
<dbReference type="InterPro" id="IPR050598">
    <property type="entry name" value="AminoAcid_Transporter"/>
</dbReference>
<keyword evidence="2 5" id="KW-0812">Transmembrane</keyword>
<evidence type="ECO:0000256" key="2">
    <source>
        <dbReference type="ARBA" id="ARBA00022692"/>
    </source>
</evidence>
<dbReference type="PANTHER" id="PTHR11785:SF353">
    <property type="entry name" value="METHIONINE TRANSPORTER (EUROFUNG)"/>
    <property type="match status" value="1"/>
</dbReference>
<reference evidence="6 7" key="1">
    <citation type="journal article" date="2018" name="MBio">
        <title>Comparative Genomics Reveals the Core Gene Toolbox for the Fungus-Insect Symbiosis.</title>
        <authorList>
            <person name="Wang Y."/>
            <person name="Stata M."/>
            <person name="Wang W."/>
            <person name="Stajich J.E."/>
            <person name="White M.M."/>
            <person name="Moncalvo J.M."/>
        </authorList>
    </citation>
    <scope>NUCLEOTIDE SEQUENCE [LARGE SCALE GENOMIC DNA]</scope>
    <source>
        <strain evidence="6 7">SWE-8-4</strain>
    </source>
</reference>
<feature type="transmembrane region" description="Helical" evidence="5">
    <location>
        <begin position="181"/>
        <end position="202"/>
    </location>
</feature>
<dbReference type="STRING" id="133385.A0A2T9YVQ3"/>
<feature type="transmembrane region" description="Helical" evidence="5">
    <location>
        <begin position="422"/>
        <end position="443"/>
    </location>
</feature>
<organism evidence="6 7">
    <name type="scientific">Smittium simulii</name>
    <dbReference type="NCBI Taxonomy" id="133385"/>
    <lineage>
        <taxon>Eukaryota</taxon>
        <taxon>Fungi</taxon>
        <taxon>Fungi incertae sedis</taxon>
        <taxon>Zoopagomycota</taxon>
        <taxon>Kickxellomycotina</taxon>
        <taxon>Harpellomycetes</taxon>
        <taxon>Harpellales</taxon>
        <taxon>Legeriomycetaceae</taxon>
        <taxon>Smittium</taxon>
    </lineage>
</organism>
<keyword evidence="7" id="KW-1185">Reference proteome</keyword>
<feature type="transmembrane region" description="Helical" evidence="5">
    <location>
        <begin position="356"/>
        <end position="375"/>
    </location>
</feature>
<evidence type="ECO:0000256" key="5">
    <source>
        <dbReference type="SAM" id="Phobius"/>
    </source>
</evidence>
<feature type="transmembrane region" description="Helical" evidence="5">
    <location>
        <begin position="395"/>
        <end position="410"/>
    </location>
</feature>
<dbReference type="AlphaFoldDB" id="A0A2T9YVQ3"/>
<dbReference type="Pfam" id="PF13520">
    <property type="entry name" value="AA_permease_2"/>
    <property type="match status" value="1"/>
</dbReference>
<keyword evidence="4 5" id="KW-0472">Membrane</keyword>
<comment type="subcellular location">
    <subcellularLocation>
        <location evidence="1">Membrane</location>
        <topology evidence="1">Multi-pass membrane protein</topology>
    </subcellularLocation>
</comment>
<feature type="transmembrane region" description="Helical" evidence="5">
    <location>
        <begin position="455"/>
        <end position="474"/>
    </location>
</feature>
<feature type="transmembrane region" description="Helical" evidence="5">
    <location>
        <begin position="255"/>
        <end position="281"/>
    </location>
</feature>
<feature type="transmembrane region" description="Helical" evidence="5">
    <location>
        <begin position="310"/>
        <end position="335"/>
    </location>
</feature>
<comment type="caution">
    <text evidence="6">The sequence shown here is derived from an EMBL/GenBank/DDBJ whole genome shotgun (WGS) entry which is preliminary data.</text>
</comment>
<name>A0A2T9YVQ3_9FUNG</name>
<feature type="transmembrane region" description="Helical" evidence="5">
    <location>
        <begin position="52"/>
        <end position="76"/>
    </location>
</feature>
<feature type="transmembrane region" description="Helical" evidence="5">
    <location>
        <begin position="21"/>
        <end position="46"/>
    </location>
</feature>
<evidence type="ECO:0000313" key="6">
    <source>
        <dbReference type="EMBL" id="PVU96418.1"/>
    </source>
</evidence>
<dbReference type="InterPro" id="IPR002293">
    <property type="entry name" value="AA/rel_permease1"/>
</dbReference>
<dbReference type="GO" id="GO:0016020">
    <property type="term" value="C:membrane"/>
    <property type="evidence" value="ECO:0007669"/>
    <property type="project" value="UniProtKB-SubCell"/>
</dbReference>
<dbReference type="PIRSF" id="PIRSF006060">
    <property type="entry name" value="AA_transporter"/>
    <property type="match status" value="1"/>
</dbReference>
<dbReference type="GO" id="GO:0015179">
    <property type="term" value="F:L-amino acid transmembrane transporter activity"/>
    <property type="evidence" value="ECO:0007669"/>
    <property type="project" value="TreeGrafter"/>
</dbReference>
<feature type="transmembrane region" description="Helical" evidence="5">
    <location>
        <begin position="148"/>
        <end position="169"/>
    </location>
</feature>
<gene>
    <name evidence="6" type="ORF">BB561_001199</name>
</gene>
<feature type="transmembrane region" description="Helical" evidence="5">
    <location>
        <begin position="222"/>
        <end position="243"/>
    </location>
</feature>
<dbReference type="EMBL" id="MBFR01000033">
    <property type="protein sequence ID" value="PVU96418.1"/>
    <property type="molecule type" value="Genomic_DNA"/>
</dbReference>
<evidence type="ECO:0000256" key="1">
    <source>
        <dbReference type="ARBA" id="ARBA00004141"/>
    </source>
</evidence>
<evidence type="ECO:0000313" key="7">
    <source>
        <dbReference type="Proteomes" id="UP000245383"/>
    </source>
</evidence>
<protein>
    <recommendedName>
        <fullName evidence="8">Amino acid permease/ SLC12A domain-containing protein</fullName>
    </recommendedName>
</protein>